<keyword evidence="3" id="KW-1015">Disulfide bond</keyword>
<dbReference type="SUPFAM" id="SSF118352">
    <property type="entry name" value="HSP33 redox switch-like"/>
    <property type="match status" value="1"/>
</dbReference>
<dbReference type="CDD" id="cd00498">
    <property type="entry name" value="Hsp33"/>
    <property type="match status" value="1"/>
</dbReference>
<name>A0A0J6SPJ4_9HYPH</name>
<reference evidence="6 7" key="1">
    <citation type="submission" date="2015-03" db="EMBL/GenBank/DDBJ databases">
        <title>Genome sequencing of Methylobacterium aquaticum DSM16371 type strain.</title>
        <authorList>
            <person name="Chaudhry V."/>
            <person name="Patil P.B."/>
        </authorList>
    </citation>
    <scope>NUCLEOTIDE SEQUENCE [LARGE SCALE GENOMIC DNA]</scope>
    <source>
        <strain evidence="6 7">DSM 16371</strain>
    </source>
</reference>
<dbReference type="OrthoDB" id="9793753at2"/>
<dbReference type="PIRSF" id="PIRSF005261">
    <property type="entry name" value="Heat_shock_Hsp33"/>
    <property type="match status" value="1"/>
</dbReference>
<dbReference type="RefSeq" id="WP_048464096.1">
    <property type="nucleotide sequence ID" value="NZ_LABX01000090.1"/>
</dbReference>
<evidence type="ECO:0000256" key="3">
    <source>
        <dbReference type="ARBA" id="ARBA00023157"/>
    </source>
</evidence>
<dbReference type="Gene3D" id="3.55.30.10">
    <property type="entry name" value="Hsp33 domain"/>
    <property type="match status" value="1"/>
</dbReference>
<dbReference type="InterPro" id="IPR016153">
    <property type="entry name" value="Heat_shock_Hsp33_N"/>
</dbReference>
<comment type="caution">
    <text evidence="6">The sequence shown here is derived from an EMBL/GenBank/DDBJ whole genome shotgun (WGS) entry which is preliminary data.</text>
</comment>
<keyword evidence="1" id="KW-0963">Cytoplasm</keyword>
<evidence type="ECO:0000256" key="4">
    <source>
        <dbReference type="ARBA" id="ARBA00023186"/>
    </source>
</evidence>
<sequence length="346" mass="37712">MSETISSPSSEGRDDAILPFAVEPLDVRGRVVRLGPSVDTILRRHGYPEPVARLLGEAAALTVLLGSSLKFQGRFQLQTKSDGPVDMVVVDFEAPDRVRATARFDAGRVAEAGPRAGTAQLLGRGHLAMTIDQGSAQSRYQGVVALEGQGFEEAAHQYFRQSEQIPTRVRLAVAEQVEGAGQASGTSSHGNADGHSWRAGGLLMQFLPHSHDRARLADLPPGDLPEGHALLDESRPQEDDAWVEAKSLVATIEDHELVDPTVSSERLLYRLFHERGVRVFEAQGVREACRCSRERVMGMVRNFSAEERRDIVGEDGRIGITCEFCSRHYDLDPAEVEAEIAGGQQA</sequence>
<dbReference type="Gene3D" id="3.90.1280.10">
    <property type="entry name" value="HSP33 redox switch-like"/>
    <property type="match status" value="1"/>
</dbReference>
<evidence type="ECO:0000256" key="1">
    <source>
        <dbReference type="ARBA" id="ARBA00022490"/>
    </source>
</evidence>
<organism evidence="6 7">
    <name type="scientific">Methylobacterium aquaticum</name>
    <dbReference type="NCBI Taxonomy" id="270351"/>
    <lineage>
        <taxon>Bacteria</taxon>
        <taxon>Pseudomonadati</taxon>
        <taxon>Pseudomonadota</taxon>
        <taxon>Alphaproteobacteria</taxon>
        <taxon>Hyphomicrobiales</taxon>
        <taxon>Methylobacteriaceae</taxon>
        <taxon>Methylobacterium</taxon>
    </lineage>
</organism>
<dbReference type="SUPFAM" id="SSF64397">
    <property type="entry name" value="Hsp33 domain"/>
    <property type="match status" value="1"/>
</dbReference>
<dbReference type="PATRIC" id="fig|270351.6.peg.7472"/>
<evidence type="ECO:0000313" key="7">
    <source>
        <dbReference type="Proteomes" id="UP000035929"/>
    </source>
</evidence>
<evidence type="ECO:0000256" key="5">
    <source>
        <dbReference type="ARBA" id="ARBA00023284"/>
    </source>
</evidence>
<protein>
    <submittedName>
        <fullName evidence="6">Hsp33-like chaperonin</fullName>
    </submittedName>
</protein>
<keyword evidence="4" id="KW-0143">Chaperone</keyword>
<dbReference type="InterPro" id="IPR016154">
    <property type="entry name" value="Heat_shock_Hsp33_C"/>
</dbReference>
<evidence type="ECO:0000313" key="6">
    <source>
        <dbReference type="EMBL" id="KMO35308.1"/>
    </source>
</evidence>
<dbReference type="GO" id="GO:0005737">
    <property type="term" value="C:cytoplasm"/>
    <property type="evidence" value="ECO:0007669"/>
    <property type="project" value="InterPro"/>
</dbReference>
<dbReference type="AlphaFoldDB" id="A0A0J6SPJ4"/>
<dbReference type="GO" id="GO:0042026">
    <property type="term" value="P:protein refolding"/>
    <property type="evidence" value="ECO:0007669"/>
    <property type="project" value="TreeGrafter"/>
</dbReference>
<dbReference type="InterPro" id="IPR000397">
    <property type="entry name" value="Heat_shock_Hsp33"/>
</dbReference>
<dbReference type="Pfam" id="PF01430">
    <property type="entry name" value="HSP33"/>
    <property type="match status" value="1"/>
</dbReference>
<dbReference type="NCBIfam" id="NF002386">
    <property type="entry name" value="PRK01402.1"/>
    <property type="match status" value="1"/>
</dbReference>
<dbReference type="GO" id="GO:0044183">
    <property type="term" value="F:protein folding chaperone"/>
    <property type="evidence" value="ECO:0007669"/>
    <property type="project" value="TreeGrafter"/>
</dbReference>
<dbReference type="Proteomes" id="UP000035929">
    <property type="component" value="Unassembled WGS sequence"/>
</dbReference>
<keyword evidence="2" id="KW-0862">Zinc</keyword>
<dbReference type="GO" id="GO:0051082">
    <property type="term" value="F:unfolded protein binding"/>
    <property type="evidence" value="ECO:0007669"/>
    <property type="project" value="InterPro"/>
</dbReference>
<accession>A0A0J6SPJ4</accession>
<gene>
    <name evidence="6" type="primary">hslO</name>
    <name evidence="6" type="ORF">VP06_12500</name>
</gene>
<dbReference type="InterPro" id="IPR023212">
    <property type="entry name" value="Hsp33_helix_hairpin_bin_dom_sf"/>
</dbReference>
<keyword evidence="5" id="KW-0676">Redox-active center</keyword>
<dbReference type="PANTHER" id="PTHR30111:SF1">
    <property type="entry name" value="33 KDA CHAPERONIN"/>
    <property type="match status" value="1"/>
</dbReference>
<dbReference type="PANTHER" id="PTHR30111">
    <property type="entry name" value="33 KDA CHAPERONIN"/>
    <property type="match status" value="1"/>
</dbReference>
<dbReference type="Gene3D" id="1.10.287.480">
    <property type="entry name" value="helix hairpin bin"/>
    <property type="match status" value="1"/>
</dbReference>
<evidence type="ECO:0000256" key="2">
    <source>
        <dbReference type="ARBA" id="ARBA00022833"/>
    </source>
</evidence>
<proteinExistence type="predicted"/>
<dbReference type="EMBL" id="LABX01000090">
    <property type="protein sequence ID" value="KMO35308.1"/>
    <property type="molecule type" value="Genomic_DNA"/>
</dbReference>